<evidence type="ECO:0000256" key="1">
    <source>
        <dbReference type="SAM" id="MobiDB-lite"/>
    </source>
</evidence>
<feature type="region of interest" description="Disordered" evidence="1">
    <location>
        <begin position="1"/>
        <end position="100"/>
    </location>
</feature>
<reference evidence="2 3" key="1">
    <citation type="submission" date="2017-01" db="EMBL/GenBank/DDBJ databases">
        <authorList>
            <person name="Mah S.A."/>
            <person name="Swanson W.J."/>
            <person name="Moy G.W."/>
            <person name="Vacquier V.D."/>
        </authorList>
    </citation>
    <scope>NUCLEOTIDE SEQUENCE [LARGE SCALE GENOMIC DNA]</scope>
    <source>
        <strain evidence="2 3">GSMNP</strain>
    </source>
</reference>
<keyword evidence="3" id="KW-1185">Reference proteome</keyword>
<sequence length="100" mass="10497">MLTDEEKKEEIYGCPKSSKESAASQKSDSDWAATTKIASSAIQAEAQPRGPPEPEGGGDIPTNKEGHRGDGRATTCIGSKETEPASRGKELQDGIPAINL</sequence>
<feature type="compositionally biased region" description="Basic and acidic residues" evidence="1">
    <location>
        <begin position="80"/>
        <end position="92"/>
    </location>
</feature>
<dbReference type="AlphaFoldDB" id="A0A1R1XA99"/>
<proteinExistence type="predicted"/>
<feature type="compositionally biased region" description="Basic and acidic residues" evidence="1">
    <location>
        <begin position="1"/>
        <end position="11"/>
    </location>
</feature>
<protein>
    <submittedName>
        <fullName evidence="2">Uncharacterized protein</fullName>
    </submittedName>
</protein>
<name>A0A1R1XA99_9FUNG</name>
<dbReference type="EMBL" id="LSSN01004422">
    <property type="protein sequence ID" value="OMJ11542.1"/>
    <property type="molecule type" value="Genomic_DNA"/>
</dbReference>
<evidence type="ECO:0000313" key="2">
    <source>
        <dbReference type="EMBL" id="OMJ11542.1"/>
    </source>
</evidence>
<organism evidence="2 3">
    <name type="scientific">Smittium culicis</name>
    <dbReference type="NCBI Taxonomy" id="133412"/>
    <lineage>
        <taxon>Eukaryota</taxon>
        <taxon>Fungi</taxon>
        <taxon>Fungi incertae sedis</taxon>
        <taxon>Zoopagomycota</taxon>
        <taxon>Kickxellomycotina</taxon>
        <taxon>Harpellomycetes</taxon>
        <taxon>Harpellales</taxon>
        <taxon>Legeriomycetaceae</taxon>
        <taxon>Smittium</taxon>
    </lineage>
</organism>
<comment type="caution">
    <text evidence="2">The sequence shown here is derived from an EMBL/GenBank/DDBJ whole genome shotgun (WGS) entry which is preliminary data.</text>
</comment>
<feature type="compositionally biased region" description="Basic and acidic residues" evidence="1">
    <location>
        <begin position="62"/>
        <end position="71"/>
    </location>
</feature>
<evidence type="ECO:0000313" key="3">
    <source>
        <dbReference type="Proteomes" id="UP000187283"/>
    </source>
</evidence>
<gene>
    <name evidence="2" type="ORF">AYI70_g9650</name>
</gene>
<dbReference type="Proteomes" id="UP000187283">
    <property type="component" value="Unassembled WGS sequence"/>
</dbReference>
<accession>A0A1R1XA99</accession>